<name>A0A645BT46_9ZZZZ</name>
<dbReference type="GO" id="GO:0003688">
    <property type="term" value="F:DNA replication origin binding"/>
    <property type="evidence" value="ECO:0007669"/>
    <property type="project" value="InterPro"/>
</dbReference>
<evidence type="ECO:0000256" key="4">
    <source>
        <dbReference type="ARBA" id="ARBA00022741"/>
    </source>
</evidence>
<evidence type="ECO:0000256" key="7">
    <source>
        <dbReference type="ARBA" id="ARBA00023125"/>
    </source>
</evidence>
<dbReference type="InterPro" id="IPR018312">
    <property type="entry name" value="Chromosome_initiator_DnaA_CS"/>
</dbReference>
<dbReference type="CDD" id="cd06571">
    <property type="entry name" value="Bac_DnaA_C"/>
    <property type="match status" value="1"/>
</dbReference>
<dbReference type="FunFam" id="3.40.50.300:FF:000150">
    <property type="entry name" value="Chromosomal replication initiator protein DnaA"/>
    <property type="match status" value="1"/>
</dbReference>
<accession>A0A645BT46</accession>
<dbReference type="InterPro" id="IPR038454">
    <property type="entry name" value="DnaA_N_sf"/>
</dbReference>
<evidence type="ECO:0000256" key="2">
    <source>
        <dbReference type="ARBA" id="ARBA00022490"/>
    </source>
</evidence>
<dbReference type="SMART" id="SM00382">
    <property type="entry name" value="AAA"/>
    <property type="match status" value="1"/>
</dbReference>
<dbReference type="SUPFAM" id="SSF48295">
    <property type="entry name" value="TrpR-like"/>
    <property type="match status" value="1"/>
</dbReference>
<proteinExistence type="inferred from homology"/>
<dbReference type="SMART" id="SM00760">
    <property type="entry name" value="Bac_DnaA_C"/>
    <property type="match status" value="1"/>
</dbReference>
<dbReference type="Gene3D" id="3.40.50.300">
    <property type="entry name" value="P-loop containing nucleotide triphosphate hydrolases"/>
    <property type="match status" value="1"/>
</dbReference>
<dbReference type="InterPro" id="IPR003593">
    <property type="entry name" value="AAA+_ATPase"/>
</dbReference>
<organism evidence="10">
    <name type="scientific">bioreactor metagenome</name>
    <dbReference type="NCBI Taxonomy" id="1076179"/>
    <lineage>
        <taxon>unclassified sequences</taxon>
        <taxon>metagenomes</taxon>
        <taxon>ecological metagenomes</taxon>
    </lineage>
</organism>
<dbReference type="Pfam" id="PF08299">
    <property type="entry name" value="Bac_DnaA_C"/>
    <property type="match status" value="1"/>
</dbReference>
<keyword evidence="5" id="KW-0067">ATP-binding</keyword>
<dbReference type="InterPro" id="IPR010921">
    <property type="entry name" value="Trp_repressor/repl_initiator"/>
</dbReference>
<dbReference type="Gene3D" id="3.30.300.180">
    <property type="match status" value="1"/>
</dbReference>
<evidence type="ECO:0000256" key="3">
    <source>
        <dbReference type="ARBA" id="ARBA00022705"/>
    </source>
</evidence>
<dbReference type="CDD" id="cd00009">
    <property type="entry name" value="AAA"/>
    <property type="match status" value="1"/>
</dbReference>
<keyword evidence="4" id="KW-0547">Nucleotide-binding</keyword>
<evidence type="ECO:0000256" key="1">
    <source>
        <dbReference type="ARBA" id="ARBA00006583"/>
    </source>
</evidence>
<dbReference type="PROSITE" id="PS01008">
    <property type="entry name" value="DNAA"/>
    <property type="match status" value="1"/>
</dbReference>
<feature type="domain" description="AAA+ ATPase" evidence="8">
    <location>
        <begin position="142"/>
        <end position="273"/>
    </location>
</feature>
<dbReference type="EMBL" id="VSSQ01022244">
    <property type="protein sequence ID" value="MPM68412.1"/>
    <property type="molecule type" value="Genomic_DNA"/>
</dbReference>
<evidence type="ECO:0000259" key="9">
    <source>
        <dbReference type="SMART" id="SM00760"/>
    </source>
</evidence>
<dbReference type="InterPro" id="IPR013159">
    <property type="entry name" value="DnaA_C"/>
</dbReference>
<feature type="domain" description="Chromosomal replication initiator DnaA C-terminal" evidence="9">
    <location>
        <begin position="354"/>
        <end position="423"/>
    </location>
</feature>
<dbReference type="GO" id="GO:0005886">
    <property type="term" value="C:plasma membrane"/>
    <property type="evidence" value="ECO:0007669"/>
    <property type="project" value="TreeGrafter"/>
</dbReference>
<evidence type="ECO:0000256" key="6">
    <source>
        <dbReference type="ARBA" id="ARBA00023121"/>
    </source>
</evidence>
<dbReference type="FunFam" id="1.10.8.60:FF:000003">
    <property type="entry name" value="Chromosomal replication initiator protein DnaA"/>
    <property type="match status" value="1"/>
</dbReference>
<dbReference type="GO" id="GO:0006275">
    <property type="term" value="P:regulation of DNA replication"/>
    <property type="evidence" value="ECO:0007669"/>
    <property type="project" value="InterPro"/>
</dbReference>
<sequence>MNDLSTIWQVTLKKLEPRLQKFIFDTFFTRLFPVSLVDDTLILNSSDPVLQKFIQENYSKTIRDTIREATGLSLQVEIIAPMSGGEDEPDLFEVTENTDLSPLDMPYNAMNPKYTFERFVKGKSNEFAHAASLRVAEAPGTTYNPFFIYGGVGLGKTHLMHAIGNHIYKNNPMARIVYIPFEHFLNEFISAIRNDTTREFRERYRNVDLLLIDDIQFISKKEETQTEFFHTFNALYNAKKQIVIACDRPPKEIPALEERIRTRFEWGMITDIQPPDLETRVAILQAKAKEEFMNVSDDVLYFIATNIKSNIRELEGALLRVNARSLLMRQTVNIDFVNDTLKDTLSSQKIKVITIDLIQEVVAHQYSITISDLKAKTRAQNIAFPRQVAMYLSRSMTDTSLKKIGEAFGGRDHATVLHAIEKIDEMRSSDTKLDRFIKEMIQQIQL</sequence>
<dbReference type="SUPFAM" id="SSF52540">
    <property type="entry name" value="P-loop containing nucleoside triphosphate hydrolases"/>
    <property type="match status" value="1"/>
</dbReference>
<evidence type="ECO:0000256" key="5">
    <source>
        <dbReference type="ARBA" id="ARBA00022840"/>
    </source>
</evidence>
<dbReference type="GO" id="GO:0008289">
    <property type="term" value="F:lipid binding"/>
    <property type="evidence" value="ECO:0007669"/>
    <property type="project" value="UniProtKB-KW"/>
</dbReference>
<dbReference type="Pfam" id="PF00308">
    <property type="entry name" value="Bac_DnaA"/>
    <property type="match status" value="1"/>
</dbReference>
<keyword evidence="7" id="KW-0238">DNA-binding</keyword>
<dbReference type="PANTHER" id="PTHR30050">
    <property type="entry name" value="CHROMOSOMAL REPLICATION INITIATOR PROTEIN DNAA"/>
    <property type="match status" value="1"/>
</dbReference>
<dbReference type="InterPro" id="IPR027417">
    <property type="entry name" value="P-loop_NTPase"/>
</dbReference>
<dbReference type="HAMAP" id="MF_00377">
    <property type="entry name" value="DnaA_bact"/>
    <property type="match status" value="1"/>
</dbReference>
<dbReference type="AlphaFoldDB" id="A0A645BT46"/>
<keyword evidence="6" id="KW-0446">Lipid-binding</keyword>
<protein>
    <submittedName>
        <fullName evidence="10">Chromosomal replication initiator protein DnaA</fullName>
    </submittedName>
</protein>
<comment type="similarity">
    <text evidence="1">Belongs to the DnaA family.</text>
</comment>
<gene>
    <name evidence="10" type="primary">dnaA_53</name>
    <name evidence="10" type="ORF">SDC9_115344</name>
</gene>
<dbReference type="InterPro" id="IPR013317">
    <property type="entry name" value="DnaA_dom"/>
</dbReference>
<comment type="caution">
    <text evidence="10">The sequence shown here is derived from an EMBL/GenBank/DDBJ whole genome shotgun (WGS) entry which is preliminary data.</text>
</comment>
<reference evidence="10" key="1">
    <citation type="submission" date="2019-08" db="EMBL/GenBank/DDBJ databases">
        <authorList>
            <person name="Kucharzyk K."/>
            <person name="Murdoch R.W."/>
            <person name="Higgins S."/>
            <person name="Loffler F."/>
        </authorList>
    </citation>
    <scope>NUCLEOTIDE SEQUENCE</scope>
</reference>
<dbReference type="InterPro" id="IPR020591">
    <property type="entry name" value="Chromosome_initiator_DnaA-like"/>
</dbReference>
<dbReference type="InterPro" id="IPR001957">
    <property type="entry name" value="Chromosome_initiator_DnaA"/>
</dbReference>
<evidence type="ECO:0000313" key="10">
    <source>
        <dbReference type="EMBL" id="MPM68412.1"/>
    </source>
</evidence>
<dbReference type="Gene3D" id="1.10.1750.10">
    <property type="match status" value="1"/>
</dbReference>
<keyword evidence="3" id="KW-0235">DNA replication</keyword>
<dbReference type="PANTHER" id="PTHR30050:SF2">
    <property type="entry name" value="CHROMOSOMAL REPLICATION INITIATOR PROTEIN DNAA"/>
    <property type="match status" value="1"/>
</dbReference>
<dbReference type="Gene3D" id="1.10.8.60">
    <property type="match status" value="1"/>
</dbReference>
<dbReference type="GO" id="GO:0006270">
    <property type="term" value="P:DNA replication initiation"/>
    <property type="evidence" value="ECO:0007669"/>
    <property type="project" value="InterPro"/>
</dbReference>
<evidence type="ECO:0000259" key="8">
    <source>
        <dbReference type="SMART" id="SM00382"/>
    </source>
</evidence>
<keyword evidence="2" id="KW-0963">Cytoplasm</keyword>
<dbReference type="GO" id="GO:0005524">
    <property type="term" value="F:ATP binding"/>
    <property type="evidence" value="ECO:0007669"/>
    <property type="project" value="UniProtKB-KW"/>
</dbReference>
<dbReference type="NCBIfam" id="TIGR00362">
    <property type="entry name" value="DnaA"/>
    <property type="match status" value="1"/>
</dbReference>
<dbReference type="PRINTS" id="PR00051">
    <property type="entry name" value="DNAA"/>
</dbReference>